<reference evidence="2 3" key="1">
    <citation type="journal article" date="2019" name="Nat. Ecol. Evol.">
        <title>Megaphylogeny resolves global patterns of mushroom evolution.</title>
        <authorList>
            <person name="Varga T."/>
            <person name="Krizsan K."/>
            <person name="Foldi C."/>
            <person name="Dima B."/>
            <person name="Sanchez-Garcia M."/>
            <person name="Sanchez-Ramirez S."/>
            <person name="Szollosi G.J."/>
            <person name="Szarkandi J.G."/>
            <person name="Papp V."/>
            <person name="Albert L."/>
            <person name="Andreopoulos W."/>
            <person name="Angelini C."/>
            <person name="Antonin V."/>
            <person name="Barry K.W."/>
            <person name="Bougher N.L."/>
            <person name="Buchanan P."/>
            <person name="Buyck B."/>
            <person name="Bense V."/>
            <person name="Catcheside P."/>
            <person name="Chovatia M."/>
            <person name="Cooper J."/>
            <person name="Damon W."/>
            <person name="Desjardin D."/>
            <person name="Finy P."/>
            <person name="Geml J."/>
            <person name="Haridas S."/>
            <person name="Hughes K."/>
            <person name="Justo A."/>
            <person name="Karasinski D."/>
            <person name="Kautmanova I."/>
            <person name="Kiss B."/>
            <person name="Kocsube S."/>
            <person name="Kotiranta H."/>
            <person name="LaButti K.M."/>
            <person name="Lechner B.E."/>
            <person name="Liimatainen K."/>
            <person name="Lipzen A."/>
            <person name="Lukacs Z."/>
            <person name="Mihaltcheva S."/>
            <person name="Morgado L.N."/>
            <person name="Niskanen T."/>
            <person name="Noordeloos M.E."/>
            <person name="Ohm R.A."/>
            <person name="Ortiz-Santana B."/>
            <person name="Ovrebo C."/>
            <person name="Racz N."/>
            <person name="Riley R."/>
            <person name="Savchenko A."/>
            <person name="Shiryaev A."/>
            <person name="Soop K."/>
            <person name="Spirin V."/>
            <person name="Szebenyi C."/>
            <person name="Tomsovsky M."/>
            <person name="Tulloss R.E."/>
            <person name="Uehling J."/>
            <person name="Grigoriev I.V."/>
            <person name="Vagvolgyi C."/>
            <person name="Papp T."/>
            <person name="Martin F.M."/>
            <person name="Miettinen O."/>
            <person name="Hibbett D.S."/>
            <person name="Nagy L.G."/>
        </authorList>
    </citation>
    <scope>NUCLEOTIDE SEQUENCE [LARGE SCALE GENOMIC DNA]</scope>
    <source>
        <strain evidence="2 3">CBS 166.37</strain>
    </source>
</reference>
<organism evidence="2 3">
    <name type="scientific">Crucibulum laeve</name>
    <dbReference type="NCBI Taxonomy" id="68775"/>
    <lineage>
        <taxon>Eukaryota</taxon>
        <taxon>Fungi</taxon>
        <taxon>Dikarya</taxon>
        <taxon>Basidiomycota</taxon>
        <taxon>Agaricomycotina</taxon>
        <taxon>Agaricomycetes</taxon>
        <taxon>Agaricomycetidae</taxon>
        <taxon>Agaricales</taxon>
        <taxon>Agaricineae</taxon>
        <taxon>Nidulariaceae</taxon>
        <taxon>Crucibulum</taxon>
    </lineage>
</organism>
<feature type="transmembrane region" description="Helical" evidence="1">
    <location>
        <begin position="21"/>
        <end position="38"/>
    </location>
</feature>
<dbReference type="Proteomes" id="UP000308652">
    <property type="component" value="Unassembled WGS sequence"/>
</dbReference>
<gene>
    <name evidence="2" type="ORF">BDQ12DRAFT_673821</name>
</gene>
<dbReference type="AlphaFoldDB" id="A0A5C3MJR7"/>
<protein>
    <submittedName>
        <fullName evidence="2">Uncharacterized protein</fullName>
    </submittedName>
</protein>
<dbReference type="EMBL" id="ML213590">
    <property type="protein sequence ID" value="TFK44923.1"/>
    <property type="molecule type" value="Genomic_DNA"/>
</dbReference>
<proteinExistence type="predicted"/>
<keyword evidence="1" id="KW-0812">Transmembrane</keyword>
<keyword evidence="1" id="KW-0472">Membrane</keyword>
<evidence type="ECO:0000256" key="1">
    <source>
        <dbReference type="SAM" id="Phobius"/>
    </source>
</evidence>
<evidence type="ECO:0000313" key="2">
    <source>
        <dbReference type="EMBL" id="TFK44923.1"/>
    </source>
</evidence>
<name>A0A5C3MJR7_9AGAR</name>
<keyword evidence="1" id="KW-1133">Transmembrane helix</keyword>
<keyword evidence="3" id="KW-1185">Reference proteome</keyword>
<sequence>MNGHDCARRISKVYMSAPYKTLVLFATPLVWTTIHHYLRVFTLPKVFVQAL</sequence>
<evidence type="ECO:0000313" key="3">
    <source>
        <dbReference type="Proteomes" id="UP000308652"/>
    </source>
</evidence>
<accession>A0A5C3MJR7</accession>